<evidence type="ECO:0000313" key="3">
    <source>
        <dbReference type="EMBL" id="KAK1876770.1"/>
    </source>
</evidence>
<evidence type="ECO:0000256" key="1">
    <source>
        <dbReference type="SAM" id="MobiDB-lite"/>
    </source>
</evidence>
<dbReference type="EMBL" id="JASDAP010000028">
    <property type="protein sequence ID" value="KAK1876770.1"/>
    <property type="molecule type" value="Genomic_DNA"/>
</dbReference>
<reference evidence="3" key="1">
    <citation type="submission" date="2023-04" db="EMBL/GenBank/DDBJ databases">
        <title>Chromosome-level genome of Chaenocephalus aceratus.</title>
        <authorList>
            <person name="Park H."/>
        </authorList>
    </citation>
    <scope>NUCLEOTIDE SEQUENCE</scope>
    <source>
        <strain evidence="3">DE</strain>
        <tissue evidence="3">Muscle</tissue>
    </source>
</reference>
<evidence type="ECO:0000313" key="4">
    <source>
        <dbReference type="Proteomes" id="UP001228049"/>
    </source>
</evidence>
<feature type="signal peptide" evidence="2">
    <location>
        <begin position="1"/>
        <end position="24"/>
    </location>
</feature>
<sequence length="268" mass="29400">MSARQVSQCLFICVSLSIHTHTSASSFPSPCARYVYVPSLCVNESAGDLTRKKTHTQAGGILTGGSGGTRGGKGEEEVASPSLSSLNPTLLLLSFGSIRPSVLSVSCRSMRCCLSASALLLSSLSLRSILFLPHRIVLFLSRPILSVSSPRSSFQVLGRGSLLRSLLREYGELNYLHMSLPPPDPEAYLHTQPRKHPENWSDIIRDEETSTPHTQCRMGESDRGRKDEREAEDIRFVLHLSHNPPLLPHYGGGECPEDARRYDTAAML</sequence>
<dbReference type="AlphaFoldDB" id="A0AAD9EWR1"/>
<keyword evidence="2" id="KW-0732">Signal</keyword>
<proteinExistence type="predicted"/>
<evidence type="ECO:0000256" key="2">
    <source>
        <dbReference type="SAM" id="SignalP"/>
    </source>
</evidence>
<name>A0AAD9EWR1_DISEL</name>
<feature type="compositionally biased region" description="Gly residues" evidence="1">
    <location>
        <begin position="61"/>
        <end position="71"/>
    </location>
</feature>
<organism evidence="3 4">
    <name type="scientific">Dissostichus eleginoides</name>
    <name type="common">Patagonian toothfish</name>
    <name type="synonym">Dissostichus amissus</name>
    <dbReference type="NCBI Taxonomy" id="100907"/>
    <lineage>
        <taxon>Eukaryota</taxon>
        <taxon>Metazoa</taxon>
        <taxon>Chordata</taxon>
        <taxon>Craniata</taxon>
        <taxon>Vertebrata</taxon>
        <taxon>Euteleostomi</taxon>
        <taxon>Actinopterygii</taxon>
        <taxon>Neopterygii</taxon>
        <taxon>Teleostei</taxon>
        <taxon>Neoteleostei</taxon>
        <taxon>Acanthomorphata</taxon>
        <taxon>Eupercaria</taxon>
        <taxon>Perciformes</taxon>
        <taxon>Notothenioidei</taxon>
        <taxon>Nototheniidae</taxon>
        <taxon>Dissostichus</taxon>
    </lineage>
</organism>
<dbReference type="Proteomes" id="UP001228049">
    <property type="component" value="Unassembled WGS sequence"/>
</dbReference>
<feature type="chain" id="PRO_5042203431" evidence="2">
    <location>
        <begin position="25"/>
        <end position="268"/>
    </location>
</feature>
<accession>A0AAD9EWR1</accession>
<feature type="compositionally biased region" description="Basic and acidic residues" evidence="1">
    <location>
        <begin position="219"/>
        <end position="229"/>
    </location>
</feature>
<comment type="caution">
    <text evidence="3">The sequence shown here is derived from an EMBL/GenBank/DDBJ whole genome shotgun (WGS) entry which is preliminary data.</text>
</comment>
<protein>
    <submittedName>
        <fullName evidence="3">NGFI-A-binding protein 2</fullName>
    </submittedName>
</protein>
<keyword evidence="4" id="KW-1185">Reference proteome</keyword>
<feature type="region of interest" description="Disordered" evidence="1">
    <location>
        <begin position="206"/>
        <end position="229"/>
    </location>
</feature>
<gene>
    <name evidence="3" type="ORF">KUDE01_002091</name>
</gene>
<feature type="region of interest" description="Disordered" evidence="1">
    <location>
        <begin position="57"/>
        <end position="81"/>
    </location>
</feature>